<feature type="domain" description="SET" evidence="2">
    <location>
        <begin position="10"/>
        <end position="310"/>
    </location>
</feature>
<dbReference type="InterPro" id="IPR001214">
    <property type="entry name" value="SET_dom"/>
</dbReference>
<sequence length="360" mass="38384">MSLMHRLHGARWCPLRQRHRRSDGVRGIFAAAPLDRGALILSVPLRYCHVVELAPRGVAGRSPAPLFESAEGAQQLRRCNRGVALLPETSAWLARFSPDAAQDRVSLRSTVSRAATSPAVVSVALSPVEAAVATAVALRYFYAHALQLPVTARVTHSLGPPPHDLSDRFVASLPFDVYLQSGLESLHGDSSAAESHLCLEQLSSNLRDAILTHANGAEYRLLDEAPSLLETVLLTSLYLVRARVLEVPLLSAVPGKPDGSCSVLAPAVDGLNHASASPSAAVVVSEAHRAVVVRAIRRVACGEEITLDYRHARGGRAGAATRPRSRSSAGGGGEEPLYAEEEEEEEEANWASRYLMAGGA</sequence>
<gene>
    <name evidence="3" type="ORF">NESM_000172100</name>
</gene>
<accession>A0AAW0F517</accession>
<dbReference type="Pfam" id="PF00856">
    <property type="entry name" value="SET"/>
    <property type="match status" value="1"/>
</dbReference>
<keyword evidence="4" id="KW-1185">Reference proteome</keyword>
<evidence type="ECO:0000256" key="1">
    <source>
        <dbReference type="SAM" id="MobiDB-lite"/>
    </source>
</evidence>
<dbReference type="Gene3D" id="3.90.1410.10">
    <property type="entry name" value="set domain protein methyltransferase, domain 1"/>
    <property type="match status" value="1"/>
</dbReference>
<feature type="compositionally biased region" description="Low complexity" evidence="1">
    <location>
        <begin position="318"/>
        <end position="328"/>
    </location>
</feature>
<dbReference type="AlphaFoldDB" id="A0AAW0F517"/>
<dbReference type="InterPro" id="IPR046341">
    <property type="entry name" value="SET_dom_sf"/>
</dbReference>
<evidence type="ECO:0000259" key="2">
    <source>
        <dbReference type="PROSITE" id="PS50280"/>
    </source>
</evidence>
<dbReference type="SUPFAM" id="SSF82199">
    <property type="entry name" value="SET domain"/>
    <property type="match status" value="1"/>
</dbReference>
<dbReference type="EMBL" id="JAECZO010000011">
    <property type="protein sequence ID" value="KAK7201114.1"/>
    <property type="molecule type" value="Genomic_DNA"/>
</dbReference>
<name>A0AAW0F517_9TRYP</name>
<proteinExistence type="predicted"/>
<dbReference type="PROSITE" id="PS50280">
    <property type="entry name" value="SET"/>
    <property type="match status" value="1"/>
</dbReference>
<dbReference type="Proteomes" id="UP001430356">
    <property type="component" value="Unassembled WGS sequence"/>
</dbReference>
<evidence type="ECO:0000313" key="4">
    <source>
        <dbReference type="Proteomes" id="UP001430356"/>
    </source>
</evidence>
<feature type="region of interest" description="Disordered" evidence="1">
    <location>
        <begin position="314"/>
        <end position="351"/>
    </location>
</feature>
<comment type="caution">
    <text evidence="3">The sequence shown here is derived from an EMBL/GenBank/DDBJ whole genome shotgun (WGS) entry which is preliminary data.</text>
</comment>
<evidence type="ECO:0000313" key="3">
    <source>
        <dbReference type="EMBL" id="KAK7201114.1"/>
    </source>
</evidence>
<organism evidence="3 4">
    <name type="scientific">Novymonas esmeraldas</name>
    <dbReference type="NCBI Taxonomy" id="1808958"/>
    <lineage>
        <taxon>Eukaryota</taxon>
        <taxon>Discoba</taxon>
        <taxon>Euglenozoa</taxon>
        <taxon>Kinetoplastea</taxon>
        <taxon>Metakinetoplastina</taxon>
        <taxon>Trypanosomatida</taxon>
        <taxon>Trypanosomatidae</taxon>
        <taxon>Novymonas</taxon>
    </lineage>
</organism>
<feature type="compositionally biased region" description="Acidic residues" evidence="1">
    <location>
        <begin position="337"/>
        <end position="348"/>
    </location>
</feature>
<reference evidence="3 4" key="1">
    <citation type="journal article" date="2021" name="MBio">
        <title>A New Model Trypanosomatid, Novymonas esmeraldas: Genomic Perception of Its 'Candidatus Pandoraea novymonadis' Endosymbiont.</title>
        <authorList>
            <person name="Zakharova A."/>
            <person name="Saura A."/>
            <person name="Butenko A."/>
            <person name="Podesvova L."/>
            <person name="Warmusova S."/>
            <person name="Kostygov A.Y."/>
            <person name="Nenarokova A."/>
            <person name="Lukes J."/>
            <person name="Opperdoes F.R."/>
            <person name="Yurchenko V."/>
        </authorList>
    </citation>
    <scope>NUCLEOTIDE SEQUENCE [LARGE SCALE GENOMIC DNA]</scope>
    <source>
        <strain evidence="3 4">E262AT.01</strain>
    </source>
</reference>
<protein>
    <submittedName>
        <fullName evidence="3">SET domain containing protein</fullName>
    </submittedName>
</protein>